<dbReference type="GO" id="GO:0003676">
    <property type="term" value="F:nucleic acid binding"/>
    <property type="evidence" value="ECO:0007669"/>
    <property type="project" value="InterPro"/>
</dbReference>
<dbReference type="InterPro" id="IPR036397">
    <property type="entry name" value="RNaseH_sf"/>
</dbReference>
<dbReference type="Pfam" id="PF13683">
    <property type="entry name" value="rve_3"/>
    <property type="match status" value="1"/>
</dbReference>
<dbReference type="SUPFAM" id="SSF53098">
    <property type="entry name" value="Ribonuclease H-like"/>
    <property type="match status" value="1"/>
</dbReference>
<dbReference type="EMBL" id="LAZR01051988">
    <property type="protein sequence ID" value="KKK83958.1"/>
    <property type="molecule type" value="Genomic_DNA"/>
</dbReference>
<comment type="caution">
    <text evidence="2">The sequence shown here is derived from an EMBL/GenBank/DDBJ whole genome shotgun (WGS) entry which is preliminary data.</text>
</comment>
<dbReference type="GO" id="GO:0015074">
    <property type="term" value="P:DNA integration"/>
    <property type="evidence" value="ECO:0007669"/>
    <property type="project" value="InterPro"/>
</dbReference>
<feature type="domain" description="Integrase catalytic" evidence="1">
    <location>
        <begin position="69"/>
        <end position="235"/>
    </location>
</feature>
<protein>
    <recommendedName>
        <fullName evidence="1">Integrase catalytic domain-containing protein</fullName>
    </recommendedName>
</protein>
<dbReference type="InterPro" id="IPR025948">
    <property type="entry name" value="HTH-like_dom"/>
</dbReference>
<dbReference type="InterPro" id="IPR001584">
    <property type="entry name" value="Integrase_cat-core"/>
</dbReference>
<dbReference type="PROSITE" id="PS50994">
    <property type="entry name" value="INTEGRASE"/>
    <property type="match status" value="1"/>
</dbReference>
<organism evidence="2">
    <name type="scientific">marine sediment metagenome</name>
    <dbReference type="NCBI Taxonomy" id="412755"/>
    <lineage>
        <taxon>unclassified sequences</taxon>
        <taxon>metagenomes</taxon>
        <taxon>ecological metagenomes</taxon>
    </lineage>
</organism>
<dbReference type="InterPro" id="IPR048020">
    <property type="entry name" value="Transpos_IS3"/>
</dbReference>
<sequence>TADRQDFLRIRLRDLAAARVNYGYRRLHILLAREGWHINHKRVYRLYKEEGLTMRRKRPKRRFVSSTVRQARPVVQSANECWSMDFVADQLVDGRRIRVLTIVDNFTRESLGLYAAQNIKGEDVVDVLDGIVTHRGKPARIQVDNGSEFTSRSMDLWAYLNKVKLDFSRPGKPTDNPFIESFNGKFRAECLNENWFLSLADARDKIEQWRDDYNCHRPHSSLGNLTPAKFAESGIASGQPTADLQQYSHESSSVKFA</sequence>
<dbReference type="Pfam" id="PF13276">
    <property type="entry name" value="HTH_21"/>
    <property type="match status" value="1"/>
</dbReference>
<reference evidence="2" key="1">
    <citation type="journal article" date="2015" name="Nature">
        <title>Complex archaea that bridge the gap between prokaryotes and eukaryotes.</title>
        <authorList>
            <person name="Spang A."/>
            <person name="Saw J.H."/>
            <person name="Jorgensen S.L."/>
            <person name="Zaremba-Niedzwiedzka K."/>
            <person name="Martijn J."/>
            <person name="Lind A.E."/>
            <person name="van Eijk R."/>
            <person name="Schleper C."/>
            <person name="Guy L."/>
            <person name="Ettema T.J."/>
        </authorList>
    </citation>
    <scope>NUCLEOTIDE SEQUENCE</scope>
</reference>
<gene>
    <name evidence="2" type="ORF">LCGC14_2788180</name>
</gene>
<dbReference type="PANTHER" id="PTHR47515">
    <property type="entry name" value="LOW CALCIUM RESPONSE LOCUS PROTEIN T"/>
    <property type="match status" value="1"/>
</dbReference>
<evidence type="ECO:0000259" key="1">
    <source>
        <dbReference type="PROSITE" id="PS50994"/>
    </source>
</evidence>
<name>A0A0F8YRA3_9ZZZZ</name>
<feature type="non-terminal residue" evidence="2">
    <location>
        <position position="1"/>
    </location>
</feature>
<dbReference type="Gene3D" id="3.30.420.10">
    <property type="entry name" value="Ribonuclease H-like superfamily/Ribonuclease H"/>
    <property type="match status" value="1"/>
</dbReference>
<accession>A0A0F8YRA3</accession>
<proteinExistence type="predicted"/>
<dbReference type="NCBIfam" id="NF033516">
    <property type="entry name" value="transpos_IS3"/>
    <property type="match status" value="1"/>
</dbReference>
<evidence type="ECO:0000313" key="2">
    <source>
        <dbReference type="EMBL" id="KKK83958.1"/>
    </source>
</evidence>
<dbReference type="InterPro" id="IPR012337">
    <property type="entry name" value="RNaseH-like_sf"/>
</dbReference>
<dbReference type="AlphaFoldDB" id="A0A0F8YRA3"/>
<dbReference type="PANTHER" id="PTHR47515:SF1">
    <property type="entry name" value="BLR2054 PROTEIN"/>
    <property type="match status" value="1"/>
</dbReference>